<comment type="caution">
    <text evidence="2">The sequence shown here is derived from an EMBL/GenBank/DDBJ whole genome shotgun (WGS) entry which is preliminary data.</text>
</comment>
<name>A0A2V3J1M9_9FLOR</name>
<keyword evidence="3" id="KW-1185">Reference proteome</keyword>
<dbReference type="Proteomes" id="UP000247409">
    <property type="component" value="Unassembled WGS sequence"/>
</dbReference>
<sequence>MAHLSISIIALHVLLILRAAESQGCSGSSPCPFEANLNAKSPATTFTRGRLDSRIKPVPCASNLKCKKNELLDCETVGLIDSNIGFIPVISTLDAGGVLALFSSSVVPVSTRFLFLDNDQPNLGALFRPTQSFIGTPDNEPFLISLILAPKVRPPAQLEPPPYVFAFDFTLYNRPAFDKVPLRTMLYRRGTFKDGSCELENTFRPIPEEWITEVDSDAFLDVLGRVVIAIPIDIPITRLRVTLDTDEECVGVVFASTTPCCTLNDAKFKDPGCNRRND</sequence>
<feature type="chain" id="PRO_5016058230" evidence="1">
    <location>
        <begin position="23"/>
        <end position="278"/>
    </location>
</feature>
<dbReference type="EMBL" id="NBIV01000026">
    <property type="protein sequence ID" value="PXF47300.1"/>
    <property type="molecule type" value="Genomic_DNA"/>
</dbReference>
<proteinExistence type="predicted"/>
<reference evidence="2 3" key="1">
    <citation type="journal article" date="2018" name="Mol. Biol. Evol.">
        <title>Analysis of the draft genome of the red seaweed Gracilariopsis chorda provides insights into genome size evolution in Rhodophyta.</title>
        <authorList>
            <person name="Lee J."/>
            <person name="Yang E.C."/>
            <person name="Graf L."/>
            <person name="Yang J.H."/>
            <person name="Qiu H."/>
            <person name="Zel Zion U."/>
            <person name="Chan C.X."/>
            <person name="Stephens T.G."/>
            <person name="Weber A.P.M."/>
            <person name="Boo G.H."/>
            <person name="Boo S.M."/>
            <person name="Kim K.M."/>
            <person name="Shin Y."/>
            <person name="Jung M."/>
            <person name="Lee S.J."/>
            <person name="Yim H.S."/>
            <person name="Lee J.H."/>
            <person name="Bhattacharya D."/>
            <person name="Yoon H.S."/>
        </authorList>
    </citation>
    <scope>NUCLEOTIDE SEQUENCE [LARGE SCALE GENOMIC DNA]</scope>
    <source>
        <strain evidence="2 3">SKKU-2015</strain>
        <tissue evidence="2">Whole body</tissue>
    </source>
</reference>
<protein>
    <submittedName>
        <fullName evidence="2">Uncharacterized protein</fullName>
    </submittedName>
</protein>
<feature type="signal peptide" evidence="1">
    <location>
        <begin position="1"/>
        <end position="22"/>
    </location>
</feature>
<evidence type="ECO:0000256" key="1">
    <source>
        <dbReference type="SAM" id="SignalP"/>
    </source>
</evidence>
<evidence type="ECO:0000313" key="3">
    <source>
        <dbReference type="Proteomes" id="UP000247409"/>
    </source>
</evidence>
<evidence type="ECO:0000313" key="2">
    <source>
        <dbReference type="EMBL" id="PXF47300.1"/>
    </source>
</evidence>
<organism evidence="2 3">
    <name type="scientific">Gracilariopsis chorda</name>
    <dbReference type="NCBI Taxonomy" id="448386"/>
    <lineage>
        <taxon>Eukaryota</taxon>
        <taxon>Rhodophyta</taxon>
        <taxon>Florideophyceae</taxon>
        <taxon>Rhodymeniophycidae</taxon>
        <taxon>Gracilariales</taxon>
        <taxon>Gracilariaceae</taxon>
        <taxon>Gracilariopsis</taxon>
    </lineage>
</organism>
<gene>
    <name evidence="2" type="ORF">BWQ96_02913</name>
</gene>
<accession>A0A2V3J1M9</accession>
<keyword evidence="1" id="KW-0732">Signal</keyword>
<dbReference type="AlphaFoldDB" id="A0A2V3J1M9"/>